<feature type="transmembrane region" description="Helical" evidence="8">
    <location>
        <begin position="385"/>
        <end position="407"/>
    </location>
</feature>
<dbReference type="Proteomes" id="UP000255233">
    <property type="component" value="Unassembled WGS sequence"/>
</dbReference>
<accession>A0A379MM51</accession>
<evidence type="ECO:0000256" key="1">
    <source>
        <dbReference type="ARBA" id="ARBA00004651"/>
    </source>
</evidence>
<evidence type="ECO:0000256" key="4">
    <source>
        <dbReference type="ARBA" id="ARBA00022692"/>
    </source>
</evidence>
<evidence type="ECO:0000256" key="2">
    <source>
        <dbReference type="ARBA" id="ARBA00022448"/>
    </source>
</evidence>
<feature type="transmembrane region" description="Helical" evidence="8">
    <location>
        <begin position="268"/>
        <end position="290"/>
    </location>
</feature>
<dbReference type="GO" id="GO:0005886">
    <property type="term" value="C:plasma membrane"/>
    <property type="evidence" value="ECO:0007669"/>
    <property type="project" value="UniProtKB-SubCell"/>
</dbReference>
<protein>
    <submittedName>
        <fullName evidence="9">Ktr system potassium uptake protein B</fullName>
    </submittedName>
</protein>
<reference evidence="9 10" key="1">
    <citation type="submission" date="2018-06" db="EMBL/GenBank/DDBJ databases">
        <authorList>
            <consortium name="Pathogen Informatics"/>
            <person name="Doyle S."/>
        </authorList>
    </citation>
    <scope>NUCLEOTIDE SEQUENCE [LARGE SCALE GENOMIC DNA]</scope>
    <source>
        <strain evidence="9 10">NCTC11190</strain>
    </source>
</reference>
<evidence type="ECO:0000256" key="5">
    <source>
        <dbReference type="ARBA" id="ARBA00022989"/>
    </source>
</evidence>
<feature type="transmembrane region" description="Helical" evidence="8">
    <location>
        <begin position="510"/>
        <end position="531"/>
    </location>
</feature>
<feature type="transmembrane region" description="Helical" evidence="8">
    <location>
        <begin position="124"/>
        <end position="144"/>
    </location>
</feature>
<feature type="transmembrane region" description="Helical" evidence="8">
    <location>
        <begin position="156"/>
        <end position="176"/>
    </location>
</feature>
<evidence type="ECO:0000313" key="10">
    <source>
        <dbReference type="Proteomes" id="UP000255233"/>
    </source>
</evidence>
<dbReference type="InterPro" id="IPR003445">
    <property type="entry name" value="Cat_transpt"/>
</dbReference>
<dbReference type="PANTHER" id="PTHR32024:SF1">
    <property type="entry name" value="KTR SYSTEM POTASSIUM UPTAKE PROTEIN B"/>
    <property type="match status" value="1"/>
</dbReference>
<feature type="transmembrane region" description="Helical" evidence="8">
    <location>
        <begin position="182"/>
        <end position="204"/>
    </location>
</feature>
<feature type="transmembrane region" description="Helical" evidence="8">
    <location>
        <begin position="302"/>
        <end position="320"/>
    </location>
</feature>
<evidence type="ECO:0000256" key="8">
    <source>
        <dbReference type="SAM" id="Phobius"/>
    </source>
</evidence>
<evidence type="ECO:0000313" key="9">
    <source>
        <dbReference type="EMBL" id="SUE32824.1"/>
    </source>
</evidence>
<keyword evidence="5 8" id="KW-1133">Transmembrane helix</keyword>
<dbReference type="PANTHER" id="PTHR32024">
    <property type="entry name" value="TRK SYSTEM POTASSIUM UPTAKE PROTEIN TRKG-RELATED"/>
    <property type="match status" value="1"/>
</dbReference>
<keyword evidence="6" id="KW-0406">Ion transport</keyword>
<dbReference type="GO" id="GO:0008324">
    <property type="term" value="F:monoatomic cation transmembrane transporter activity"/>
    <property type="evidence" value="ECO:0007669"/>
    <property type="project" value="InterPro"/>
</dbReference>
<dbReference type="Pfam" id="PF02386">
    <property type="entry name" value="TrkH"/>
    <property type="match status" value="1"/>
</dbReference>
<evidence type="ECO:0000256" key="7">
    <source>
        <dbReference type="ARBA" id="ARBA00023136"/>
    </source>
</evidence>
<organism evidence="9 10">
    <name type="scientific">Rikenella microfusus</name>
    <dbReference type="NCBI Taxonomy" id="28139"/>
    <lineage>
        <taxon>Bacteria</taxon>
        <taxon>Pseudomonadati</taxon>
        <taxon>Bacteroidota</taxon>
        <taxon>Bacteroidia</taxon>
        <taxon>Bacteroidales</taxon>
        <taxon>Rikenellaceae</taxon>
        <taxon>Rikenella</taxon>
    </lineage>
</organism>
<dbReference type="GO" id="GO:0030001">
    <property type="term" value="P:metal ion transport"/>
    <property type="evidence" value="ECO:0007669"/>
    <property type="project" value="UniProtKB-ARBA"/>
</dbReference>
<proteinExistence type="predicted"/>
<feature type="transmembrane region" description="Helical" evidence="8">
    <location>
        <begin position="448"/>
        <end position="465"/>
    </location>
</feature>
<dbReference type="EMBL" id="UGVL01000001">
    <property type="protein sequence ID" value="SUE32824.1"/>
    <property type="molecule type" value="Genomic_DNA"/>
</dbReference>
<feature type="transmembrane region" description="Helical" evidence="8">
    <location>
        <begin position="53"/>
        <end position="72"/>
    </location>
</feature>
<feature type="transmembrane region" description="Helical" evidence="8">
    <location>
        <begin position="20"/>
        <end position="41"/>
    </location>
</feature>
<sequence length="606" mass="65285">MKQPAGRFLRHLHQWALRLVGVLILLISIAAPLGVVYMFGFPQTPLTLRYLETGYQGLLILMWLALTLRVLLGDRSADGNVRLGRRNRTILIGAYAALTLIAIFNLALRHRWLAPDAFLDTVSAPWLIIATLLIVSFLELARAVSGILSRRVNPSSILAGSFLLIIFIGSGLLMLPNCTYRGLAYADSLFTAASAVCVTGLSTVNMAETFTVTGQVVILILIQIGGLGIMTITSFFGLFFMGQTSLRSQLRLGDLFSSDKMGGLGKTLVKIIVVTFSVEALGAVLLYGVVDGRPEFASGGRTLFFSVFHSVSAFCNAGFSTLPGNLYDPAVRHLWGVPAIVSWLVICGGIGFPIFSNFLSVAGRKAGNIVRFIRRRPLVRRPRQWSLNSYIVLKTTAILIAGAWGYMLVAEWNHSLAEFSFMGKLSQGFLAAVTPRTAGFNGVDMQRMLPATLVLTTVLMWIGGAPQSTAGGIKVTTFYLMMKNVAGTIRGDSAINVRKREIPASSVRRAFAVIGVSSGILVAAVALLAFLEPGQRTADLAFEAVSALSTVGLGSGHTPELGTAAKMVLAVLMFVGRIGIIGILMAVIKPQPDRPYTYPQEDILIN</sequence>
<evidence type="ECO:0000256" key="3">
    <source>
        <dbReference type="ARBA" id="ARBA00022475"/>
    </source>
</evidence>
<name>A0A379MM51_9BACT</name>
<keyword evidence="4 8" id="KW-0812">Transmembrane</keyword>
<feature type="transmembrane region" description="Helical" evidence="8">
    <location>
        <begin position="567"/>
        <end position="588"/>
    </location>
</feature>
<keyword evidence="7 8" id="KW-0472">Membrane</keyword>
<keyword evidence="3" id="KW-1003">Cell membrane</keyword>
<evidence type="ECO:0000256" key="6">
    <source>
        <dbReference type="ARBA" id="ARBA00023065"/>
    </source>
</evidence>
<dbReference type="RefSeq" id="WP_037292345.1">
    <property type="nucleotide sequence ID" value="NZ_UGVL01000001.1"/>
</dbReference>
<feature type="transmembrane region" description="Helical" evidence="8">
    <location>
        <begin position="216"/>
        <end position="241"/>
    </location>
</feature>
<gene>
    <name evidence="9" type="primary">ktrB_1</name>
    <name evidence="9" type="ORF">NCTC11190_00004</name>
</gene>
<comment type="subcellular location">
    <subcellularLocation>
        <location evidence="1">Cell membrane</location>
        <topology evidence="1">Multi-pass membrane protein</topology>
    </subcellularLocation>
</comment>
<keyword evidence="10" id="KW-1185">Reference proteome</keyword>
<dbReference type="AlphaFoldDB" id="A0A379MM51"/>
<feature type="transmembrane region" description="Helical" evidence="8">
    <location>
        <begin position="340"/>
        <end position="364"/>
    </location>
</feature>
<keyword evidence="2" id="KW-0813">Transport</keyword>
<dbReference type="STRING" id="880526.GCA_000427365_01431"/>
<feature type="transmembrane region" description="Helical" evidence="8">
    <location>
        <begin position="92"/>
        <end position="112"/>
    </location>
</feature>